<organism evidence="1 2">
    <name type="scientific">Myriangium duriaei CBS 260.36</name>
    <dbReference type="NCBI Taxonomy" id="1168546"/>
    <lineage>
        <taxon>Eukaryota</taxon>
        <taxon>Fungi</taxon>
        <taxon>Dikarya</taxon>
        <taxon>Ascomycota</taxon>
        <taxon>Pezizomycotina</taxon>
        <taxon>Dothideomycetes</taxon>
        <taxon>Dothideomycetidae</taxon>
        <taxon>Myriangiales</taxon>
        <taxon>Myriangiaceae</taxon>
        <taxon>Myriangium</taxon>
    </lineage>
</organism>
<proteinExistence type="predicted"/>
<evidence type="ECO:0000313" key="1">
    <source>
        <dbReference type="EMBL" id="KAF2151311.1"/>
    </source>
</evidence>
<dbReference type="AlphaFoldDB" id="A0A9P4IZ21"/>
<comment type="caution">
    <text evidence="1">The sequence shown here is derived from an EMBL/GenBank/DDBJ whole genome shotgun (WGS) entry which is preliminary data.</text>
</comment>
<name>A0A9P4IZ21_9PEZI</name>
<accession>A0A9P4IZ21</accession>
<evidence type="ECO:0000313" key="2">
    <source>
        <dbReference type="Proteomes" id="UP000799439"/>
    </source>
</evidence>
<protein>
    <submittedName>
        <fullName evidence="1">Uncharacterized protein</fullName>
    </submittedName>
</protein>
<reference evidence="1" key="1">
    <citation type="journal article" date="2020" name="Stud. Mycol.">
        <title>101 Dothideomycetes genomes: a test case for predicting lifestyles and emergence of pathogens.</title>
        <authorList>
            <person name="Haridas S."/>
            <person name="Albert R."/>
            <person name="Binder M."/>
            <person name="Bloem J."/>
            <person name="Labutti K."/>
            <person name="Salamov A."/>
            <person name="Andreopoulos B."/>
            <person name="Baker S."/>
            <person name="Barry K."/>
            <person name="Bills G."/>
            <person name="Bluhm B."/>
            <person name="Cannon C."/>
            <person name="Castanera R."/>
            <person name="Culley D."/>
            <person name="Daum C."/>
            <person name="Ezra D."/>
            <person name="Gonzalez J."/>
            <person name="Henrissat B."/>
            <person name="Kuo A."/>
            <person name="Liang C."/>
            <person name="Lipzen A."/>
            <person name="Lutzoni F."/>
            <person name="Magnuson J."/>
            <person name="Mondo S."/>
            <person name="Nolan M."/>
            <person name="Ohm R."/>
            <person name="Pangilinan J."/>
            <person name="Park H.-J."/>
            <person name="Ramirez L."/>
            <person name="Alfaro M."/>
            <person name="Sun H."/>
            <person name="Tritt A."/>
            <person name="Yoshinaga Y."/>
            <person name="Zwiers L.-H."/>
            <person name="Turgeon B."/>
            <person name="Goodwin S."/>
            <person name="Spatafora J."/>
            <person name="Crous P."/>
            <person name="Grigoriev I."/>
        </authorList>
    </citation>
    <scope>NUCLEOTIDE SEQUENCE</scope>
    <source>
        <strain evidence="1">CBS 260.36</strain>
    </source>
</reference>
<gene>
    <name evidence="1" type="ORF">K461DRAFT_295376</name>
</gene>
<keyword evidence="2" id="KW-1185">Reference proteome</keyword>
<sequence length="119" mass="13615">MSILVARWTLGDLAVAYKVDFDHVGDIVVRMACDEGTTTTWGSKSDGHSRLMARQVKIELGKTMQRSTIARERYGFGNDEMKCIKDAMWSLSRTQMSARRALYQEMEAKLGGRWSRKNY</sequence>
<dbReference type="EMBL" id="ML996088">
    <property type="protein sequence ID" value="KAF2151311.1"/>
    <property type="molecule type" value="Genomic_DNA"/>
</dbReference>
<dbReference type="Proteomes" id="UP000799439">
    <property type="component" value="Unassembled WGS sequence"/>
</dbReference>